<evidence type="ECO:0000313" key="2">
    <source>
        <dbReference type="EMBL" id="GMF30352.1"/>
    </source>
</evidence>
<name>A0A9W6UDU5_9STRA</name>
<dbReference type="Pfam" id="PF03184">
    <property type="entry name" value="DDE_1"/>
    <property type="match status" value="1"/>
</dbReference>
<evidence type="ECO:0000313" key="3">
    <source>
        <dbReference type="Proteomes" id="UP001165121"/>
    </source>
</evidence>
<comment type="caution">
    <text evidence="2">The sequence shown here is derived from an EMBL/GenBank/DDBJ whole genome shotgun (WGS) entry which is preliminary data.</text>
</comment>
<dbReference type="GO" id="GO:0003676">
    <property type="term" value="F:nucleic acid binding"/>
    <property type="evidence" value="ECO:0007669"/>
    <property type="project" value="InterPro"/>
</dbReference>
<dbReference type="Proteomes" id="UP001165121">
    <property type="component" value="Unassembled WGS sequence"/>
</dbReference>
<evidence type="ECO:0000259" key="1">
    <source>
        <dbReference type="Pfam" id="PF03184"/>
    </source>
</evidence>
<proteinExistence type="predicted"/>
<dbReference type="OrthoDB" id="92433at2759"/>
<dbReference type="AlphaFoldDB" id="A0A9W6UDU5"/>
<sequence length="122" mass="13834">MRAEGRNILLLLDNATPHVSEDLALTNVSVKMLPPNTTPCLQPMDAGIVASYKAQYRSMQIEHAVERVERGEDVDGETAYKVDQLTAMRWSEGTMSAKTISHCWRHTGLELPLHDDEYRPRR</sequence>
<dbReference type="InterPro" id="IPR004875">
    <property type="entry name" value="DDE_SF_endonuclease_dom"/>
</dbReference>
<feature type="domain" description="DDE-1" evidence="1">
    <location>
        <begin position="2"/>
        <end position="104"/>
    </location>
</feature>
<keyword evidence="3" id="KW-1185">Reference proteome</keyword>
<gene>
    <name evidence="2" type="ORF">Pfra01_000671200</name>
</gene>
<accession>A0A9W6UDU5</accession>
<organism evidence="2 3">
    <name type="scientific">Phytophthora fragariaefolia</name>
    <dbReference type="NCBI Taxonomy" id="1490495"/>
    <lineage>
        <taxon>Eukaryota</taxon>
        <taxon>Sar</taxon>
        <taxon>Stramenopiles</taxon>
        <taxon>Oomycota</taxon>
        <taxon>Peronosporomycetes</taxon>
        <taxon>Peronosporales</taxon>
        <taxon>Peronosporaceae</taxon>
        <taxon>Phytophthora</taxon>
    </lineage>
</organism>
<reference evidence="2" key="1">
    <citation type="submission" date="2023-04" db="EMBL/GenBank/DDBJ databases">
        <title>Phytophthora fragariaefolia NBRC 109709.</title>
        <authorList>
            <person name="Ichikawa N."/>
            <person name="Sato H."/>
            <person name="Tonouchi N."/>
        </authorList>
    </citation>
    <scope>NUCLEOTIDE SEQUENCE</scope>
    <source>
        <strain evidence="2">NBRC 109709</strain>
    </source>
</reference>
<dbReference type="EMBL" id="BSXT01000574">
    <property type="protein sequence ID" value="GMF30352.1"/>
    <property type="molecule type" value="Genomic_DNA"/>
</dbReference>
<protein>
    <submittedName>
        <fullName evidence="2">Unnamed protein product</fullName>
    </submittedName>
</protein>